<organism evidence="4 5">
    <name type="scientific">Ceratopteris richardii</name>
    <name type="common">Triangle waterfern</name>
    <dbReference type="NCBI Taxonomy" id="49495"/>
    <lineage>
        <taxon>Eukaryota</taxon>
        <taxon>Viridiplantae</taxon>
        <taxon>Streptophyta</taxon>
        <taxon>Embryophyta</taxon>
        <taxon>Tracheophyta</taxon>
        <taxon>Polypodiopsida</taxon>
        <taxon>Polypodiidae</taxon>
        <taxon>Polypodiales</taxon>
        <taxon>Pteridineae</taxon>
        <taxon>Pteridaceae</taxon>
        <taxon>Parkerioideae</taxon>
        <taxon>Ceratopteris</taxon>
    </lineage>
</organism>
<keyword evidence="2" id="KW-0804">Transcription</keyword>
<dbReference type="OMA" id="LVICWHD"/>
<feature type="region of interest" description="Disordered" evidence="3">
    <location>
        <begin position="1"/>
        <end position="38"/>
    </location>
</feature>
<dbReference type="EMBL" id="CM035430">
    <property type="protein sequence ID" value="KAH7298591.1"/>
    <property type="molecule type" value="Genomic_DNA"/>
</dbReference>
<dbReference type="PROSITE" id="PS50985">
    <property type="entry name" value="GRAS"/>
    <property type="match status" value="1"/>
</dbReference>
<evidence type="ECO:0000313" key="4">
    <source>
        <dbReference type="EMBL" id="KAH7298591.1"/>
    </source>
</evidence>
<gene>
    <name evidence="4" type="ORF">KP509_25G050600</name>
</gene>
<feature type="compositionally biased region" description="Low complexity" evidence="3">
    <location>
        <begin position="19"/>
        <end position="38"/>
    </location>
</feature>
<evidence type="ECO:0000313" key="5">
    <source>
        <dbReference type="Proteomes" id="UP000825935"/>
    </source>
</evidence>
<dbReference type="Proteomes" id="UP000825935">
    <property type="component" value="Chromosome 25"/>
</dbReference>
<protein>
    <submittedName>
        <fullName evidence="4">Uncharacterized protein</fullName>
    </submittedName>
</protein>
<dbReference type="PANTHER" id="PTHR31636">
    <property type="entry name" value="OSJNBA0084A10.13 PROTEIN-RELATED"/>
    <property type="match status" value="1"/>
</dbReference>
<proteinExistence type="predicted"/>
<dbReference type="InterPro" id="IPR005202">
    <property type="entry name" value="TF_GRAS"/>
</dbReference>
<reference evidence="4" key="1">
    <citation type="submission" date="2021-08" db="EMBL/GenBank/DDBJ databases">
        <title>WGS assembly of Ceratopteris richardii.</title>
        <authorList>
            <person name="Marchant D.B."/>
            <person name="Chen G."/>
            <person name="Jenkins J."/>
            <person name="Shu S."/>
            <person name="Leebens-Mack J."/>
            <person name="Grimwood J."/>
            <person name="Schmutz J."/>
            <person name="Soltis P."/>
            <person name="Soltis D."/>
            <person name="Chen Z.-H."/>
        </authorList>
    </citation>
    <scope>NUCLEOTIDE SEQUENCE</scope>
    <source>
        <strain evidence="4">Whitten #5841</strain>
        <tissue evidence="4">Leaf</tissue>
    </source>
</reference>
<dbReference type="OrthoDB" id="762338at2759"/>
<sequence length="542" mass="59980">MSLPSSSQNMPGMLHSDGSPTSISRSSFSSTFSQSSRSSPLQSFSSLALSPLSNGISPQHLQMMMMMGPQATQASSISPSTFPPHQLHHLQNHNMNWVQELKSEERGLLIIQLLLKCAGSVSANHMEYTNYLLEQLSLLTSFNGDPIQRVASHFMEGLAARMMKSWPGLYKALSCPHLPSSSELVSCRQLFFLLCPYLKFAFTLVNHSILEAMEREKVVHIIDLGASEAIQWITMLQMLSTRAGGPPHLRITIINDRKEVLEKIGQELSEKAESLDIPFQFHPVVAKLEDVRIEMLRVKTGEAVAVSAVLRLHCLLMNEDFEGGSGNNISATMQNSAGAMLGDLQERERSLREFFEKEGSVVRHVYRQDSASDATGVVAQGPLSGFSKADGLLRMLRGISPKVMVIMEGEASMNGGGFMDRFVEALHYYGAIFDSLEGSLPGKFASERLTLERHMFGRAIGNIVSCEGSERVERQERLPRWIKRLQLAGFVQAPLSYASLIQVKRILASYTVTEGYKLVESNGCLTVCWQDTPLFSASAWQA</sequence>
<accession>A0A8T2RRJ9</accession>
<comment type="caution">
    <text evidence="4">The sequence shown here is derived from an EMBL/GenBank/DDBJ whole genome shotgun (WGS) entry which is preliminary data.</text>
</comment>
<dbReference type="AlphaFoldDB" id="A0A8T2RRJ9"/>
<evidence type="ECO:0000256" key="2">
    <source>
        <dbReference type="ARBA" id="ARBA00023163"/>
    </source>
</evidence>
<keyword evidence="1" id="KW-0805">Transcription regulation</keyword>
<evidence type="ECO:0000256" key="1">
    <source>
        <dbReference type="ARBA" id="ARBA00023015"/>
    </source>
</evidence>
<name>A0A8T2RRJ9_CERRI</name>
<dbReference type="Pfam" id="PF03514">
    <property type="entry name" value="GRAS"/>
    <property type="match status" value="1"/>
</dbReference>
<feature type="compositionally biased region" description="Polar residues" evidence="3">
    <location>
        <begin position="1"/>
        <end position="10"/>
    </location>
</feature>
<evidence type="ECO:0000256" key="3">
    <source>
        <dbReference type="SAM" id="MobiDB-lite"/>
    </source>
</evidence>
<keyword evidence="5" id="KW-1185">Reference proteome</keyword>